<dbReference type="Proteomes" id="UP000478052">
    <property type="component" value="Unassembled WGS sequence"/>
</dbReference>
<gene>
    <name evidence="2" type="ORF">FWK35_00002457</name>
</gene>
<dbReference type="EMBL" id="VUJU01000182">
    <property type="protein sequence ID" value="KAF0772384.1"/>
    <property type="molecule type" value="Genomic_DNA"/>
</dbReference>
<reference evidence="2 3" key="1">
    <citation type="submission" date="2019-08" db="EMBL/GenBank/DDBJ databases">
        <title>Whole genome of Aphis craccivora.</title>
        <authorList>
            <person name="Voronova N.V."/>
            <person name="Shulinski R.S."/>
            <person name="Bandarenka Y.V."/>
            <person name="Zhorov D.G."/>
            <person name="Warner D."/>
        </authorList>
    </citation>
    <scope>NUCLEOTIDE SEQUENCE [LARGE SCALE GENOMIC DNA]</scope>
    <source>
        <strain evidence="2">180601</strain>
        <tissue evidence="2">Whole Body</tissue>
    </source>
</reference>
<evidence type="ECO:0000256" key="1">
    <source>
        <dbReference type="SAM" id="MobiDB-lite"/>
    </source>
</evidence>
<evidence type="ECO:0000313" key="3">
    <source>
        <dbReference type="Proteomes" id="UP000478052"/>
    </source>
</evidence>
<dbReference type="AlphaFoldDB" id="A0A6G0ZMK0"/>
<keyword evidence="3" id="KW-1185">Reference proteome</keyword>
<accession>A0A6G0ZMK0</accession>
<sequence length="73" mass="8338">MSDNSFCVIVIINSYEPQEFSSEPSGQFFSPLQNSPRSIQDLSPQDNSPSYSNGKYKRTKKFNKSMPNSLRKK</sequence>
<evidence type="ECO:0000313" key="2">
    <source>
        <dbReference type="EMBL" id="KAF0772384.1"/>
    </source>
</evidence>
<protein>
    <submittedName>
        <fullName evidence="2">Uncharacterized protein</fullName>
    </submittedName>
</protein>
<comment type="caution">
    <text evidence="2">The sequence shown here is derived from an EMBL/GenBank/DDBJ whole genome shotgun (WGS) entry which is preliminary data.</text>
</comment>
<feature type="compositionally biased region" description="Polar residues" evidence="1">
    <location>
        <begin position="19"/>
        <end position="53"/>
    </location>
</feature>
<proteinExistence type="predicted"/>
<organism evidence="2 3">
    <name type="scientific">Aphis craccivora</name>
    <name type="common">Cowpea aphid</name>
    <dbReference type="NCBI Taxonomy" id="307492"/>
    <lineage>
        <taxon>Eukaryota</taxon>
        <taxon>Metazoa</taxon>
        <taxon>Ecdysozoa</taxon>
        <taxon>Arthropoda</taxon>
        <taxon>Hexapoda</taxon>
        <taxon>Insecta</taxon>
        <taxon>Pterygota</taxon>
        <taxon>Neoptera</taxon>
        <taxon>Paraneoptera</taxon>
        <taxon>Hemiptera</taxon>
        <taxon>Sternorrhyncha</taxon>
        <taxon>Aphidomorpha</taxon>
        <taxon>Aphidoidea</taxon>
        <taxon>Aphididae</taxon>
        <taxon>Aphidini</taxon>
        <taxon>Aphis</taxon>
        <taxon>Aphis</taxon>
    </lineage>
</organism>
<name>A0A6G0ZMK0_APHCR</name>
<feature type="region of interest" description="Disordered" evidence="1">
    <location>
        <begin position="19"/>
        <end position="73"/>
    </location>
</feature>